<dbReference type="AlphaFoldDB" id="A0A382YNF8"/>
<dbReference type="EMBL" id="UINC01177256">
    <property type="protein sequence ID" value="SVD84802.1"/>
    <property type="molecule type" value="Genomic_DNA"/>
</dbReference>
<protein>
    <submittedName>
        <fullName evidence="1">Uncharacterized protein</fullName>
    </submittedName>
</protein>
<accession>A0A382YNF8</accession>
<evidence type="ECO:0000313" key="1">
    <source>
        <dbReference type="EMBL" id="SVD84802.1"/>
    </source>
</evidence>
<organism evidence="1">
    <name type="scientific">marine metagenome</name>
    <dbReference type="NCBI Taxonomy" id="408172"/>
    <lineage>
        <taxon>unclassified sequences</taxon>
        <taxon>metagenomes</taxon>
        <taxon>ecological metagenomes</taxon>
    </lineage>
</organism>
<reference evidence="1" key="1">
    <citation type="submission" date="2018-05" db="EMBL/GenBank/DDBJ databases">
        <authorList>
            <person name="Lanie J.A."/>
            <person name="Ng W.-L."/>
            <person name="Kazmierczak K.M."/>
            <person name="Andrzejewski T.M."/>
            <person name="Davidsen T.M."/>
            <person name="Wayne K.J."/>
            <person name="Tettelin H."/>
            <person name="Glass J.I."/>
            <person name="Rusch D."/>
            <person name="Podicherti R."/>
            <person name="Tsui H.-C.T."/>
            <person name="Winkler M.E."/>
        </authorList>
    </citation>
    <scope>NUCLEOTIDE SEQUENCE</scope>
</reference>
<name>A0A382YNF8_9ZZZZ</name>
<gene>
    <name evidence="1" type="ORF">METZ01_LOCUS437656</name>
</gene>
<sequence>LLQRLAQLEVTQMRRILFIIVGLLTVAPSANAQTTEETIDRALTAAPFRARDEATVIMWNDDYTYETLKEGTNPLVCYDRSSDPGRPPFAVQCTSLANLDRVAQSRRFDAESEDADGVRAMVAAAEENGTRVLPEYGSAFISMNGRDAASARTHITIAVPGATTESTGLPDNPRSGGAWIMDAGTTTAHIMIPGT</sequence>
<feature type="non-terminal residue" evidence="1">
    <location>
        <position position="1"/>
    </location>
</feature>
<proteinExistence type="predicted"/>